<organism evidence="1 2">
    <name type="scientific">Rufibacter radiotolerans</name>
    <dbReference type="NCBI Taxonomy" id="1379910"/>
    <lineage>
        <taxon>Bacteria</taxon>
        <taxon>Pseudomonadati</taxon>
        <taxon>Bacteroidota</taxon>
        <taxon>Cytophagia</taxon>
        <taxon>Cytophagales</taxon>
        <taxon>Hymenobacteraceae</taxon>
        <taxon>Rufibacter</taxon>
    </lineage>
</organism>
<sequence>MAQNMGLNENEYIQVRNLNTERLSKAAEVARTFQNDTENMNAKLSEIDQEFENKLFKILSSRQVDAYAAFKTKPEASFLSLVQEVSPSRKK</sequence>
<name>A0A0H4VM39_9BACT</name>
<keyword evidence="2" id="KW-1185">Reference proteome</keyword>
<proteinExistence type="predicted"/>
<dbReference type="KEGG" id="ruf:TH63_03910"/>
<accession>A0A0H4VM39</accession>
<dbReference type="Proteomes" id="UP000036458">
    <property type="component" value="Chromosome"/>
</dbReference>
<dbReference type="PATRIC" id="fig|1379910.4.peg.846"/>
<evidence type="ECO:0000313" key="1">
    <source>
        <dbReference type="EMBL" id="AKQ44967.1"/>
    </source>
</evidence>
<reference evidence="1 2" key="1">
    <citation type="submission" date="2015-01" db="EMBL/GenBank/DDBJ databases">
        <title>Rufibacter sp./DG31D/ whole genome sequencing.</title>
        <authorList>
            <person name="Kim M.K."/>
            <person name="Srinivasan S."/>
            <person name="Lee J.-J."/>
        </authorList>
    </citation>
    <scope>NUCLEOTIDE SEQUENCE [LARGE SCALE GENOMIC DNA]</scope>
    <source>
        <strain evidence="1 2">DG31D</strain>
    </source>
</reference>
<evidence type="ECO:0000313" key="2">
    <source>
        <dbReference type="Proteomes" id="UP000036458"/>
    </source>
</evidence>
<dbReference type="EMBL" id="CP010777">
    <property type="protein sequence ID" value="AKQ44967.1"/>
    <property type="molecule type" value="Genomic_DNA"/>
</dbReference>
<gene>
    <name evidence="1" type="ORF">TH63_03910</name>
</gene>
<dbReference type="AlphaFoldDB" id="A0A0H4VM39"/>
<protein>
    <submittedName>
        <fullName evidence="1">Uncharacterized protein</fullName>
    </submittedName>
</protein>